<evidence type="ECO:0000313" key="4">
    <source>
        <dbReference type="Proteomes" id="UP000325614"/>
    </source>
</evidence>
<dbReference type="Pfam" id="PF00072">
    <property type="entry name" value="Response_reg"/>
    <property type="match status" value="1"/>
</dbReference>
<gene>
    <name evidence="3" type="ORF">GDR74_14825</name>
</gene>
<keyword evidence="4" id="KW-1185">Reference proteome</keyword>
<evidence type="ECO:0000313" key="3">
    <source>
        <dbReference type="EMBL" id="QFU17389.1"/>
    </source>
</evidence>
<protein>
    <submittedName>
        <fullName evidence="3">Response regulator</fullName>
    </submittedName>
</protein>
<dbReference type="PROSITE" id="PS50110">
    <property type="entry name" value="RESPONSE_REGULATORY"/>
    <property type="match status" value="1"/>
</dbReference>
<reference evidence="3 4" key="1">
    <citation type="submission" date="2019-10" db="EMBL/GenBank/DDBJ databases">
        <title>Isolation, Identification of Microvirga thermotolerans HR1, a novel thermophilic bacterium and Comparative Genomics of the genus Microvirga.</title>
        <authorList>
            <person name="Li J."/>
            <person name="Zhang W."/>
            <person name="Lin M."/>
            <person name="Wang J."/>
        </authorList>
    </citation>
    <scope>NUCLEOTIDE SEQUENCE [LARGE SCALE GENOMIC DNA]</scope>
    <source>
        <strain evidence="3 4">HR1</strain>
    </source>
</reference>
<proteinExistence type="predicted"/>
<keyword evidence="1" id="KW-0597">Phosphoprotein</keyword>
<dbReference type="EMBL" id="CP045423">
    <property type="protein sequence ID" value="QFU17389.1"/>
    <property type="molecule type" value="Genomic_DNA"/>
</dbReference>
<accession>A0A5P9JYQ7</accession>
<dbReference type="AlphaFoldDB" id="A0A5P9JYQ7"/>
<dbReference type="Proteomes" id="UP000325614">
    <property type="component" value="Chromosome"/>
</dbReference>
<evidence type="ECO:0000259" key="2">
    <source>
        <dbReference type="PROSITE" id="PS50110"/>
    </source>
</evidence>
<feature type="modified residue" description="4-aspartylphosphate" evidence="1">
    <location>
        <position position="184"/>
    </location>
</feature>
<name>A0A5P9JYQ7_9HYPH</name>
<dbReference type="KEGG" id="mico:GDR74_14825"/>
<evidence type="ECO:0000256" key="1">
    <source>
        <dbReference type="PROSITE-ProRule" id="PRU00169"/>
    </source>
</evidence>
<feature type="domain" description="Response regulatory" evidence="2">
    <location>
        <begin position="135"/>
        <end position="244"/>
    </location>
</feature>
<organism evidence="3 4">
    <name type="scientific">Microvirga thermotolerans</name>
    <dbReference type="NCBI Taxonomy" id="2651334"/>
    <lineage>
        <taxon>Bacteria</taxon>
        <taxon>Pseudomonadati</taxon>
        <taxon>Pseudomonadota</taxon>
        <taxon>Alphaproteobacteria</taxon>
        <taxon>Hyphomicrobiales</taxon>
        <taxon>Methylobacteriaceae</taxon>
        <taxon>Microvirga</taxon>
    </lineage>
</organism>
<dbReference type="InterPro" id="IPR001789">
    <property type="entry name" value="Sig_transdc_resp-reg_receiver"/>
</dbReference>
<dbReference type="InterPro" id="IPR011006">
    <property type="entry name" value="CheY-like_superfamily"/>
</dbReference>
<dbReference type="SUPFAM" id="SSF52172">
    <property type="entry name" value="CheY-like"/>
    <property type="match status" value="1"/>
</dbReference>
<dbReference type="Gene3D" id="3.40.50.2300">
    <property type="match status" value="1"/>
</dbReference>
<sequence>MLFVYPLRIPEEEPFRRKRPKNNGHGEVMRVHPASWLRHRDRIRRRSSRRVEGEIGTARDAFKKLGRKYFPGQVPPCPANPFTITLLNVRPRFPGAELRGSEVVLSVFAEQSCVGSPAPDFQGRSPTVRGSRRVRVLILEDDPFIAMDLQALLEERAHEVVGVYSSIREVWPHLDDGFDYALLDIDLTDGKSFDVASELQERGIPFSFVSASAPQEVPAGLEQASFIAKPFEDEAILSSLRIAASALPLH</sequence>
<dbReference type="SMART" id="SM00448">
    <property type="entry name" value="REC"/>
    <property type="match status" value="1"/>
</dbReference>
<dbReference type="GO" id="GO:0000160">
    <property type="term" value="P:phosphorelay signal transduction system"/>
    <property type="evidence" value="ECO:0007669"/>
    <property type="project" value="InterPro"/>
</dbReference>